<accession>A0A6G4U482</accession>
<keyword evidence="2" id="KW-1185">Reference proteome</keyword>
<dbReference type="Proteomes" id="UP000481583">
    <property type="component" value="Unassembled WGS sequence"/>
</dbReference>
<evidence type="ECO:0000313" key="1">
    <source>
        <dbReference type="EMBL" id="NGN67049.1"/>
    </source>
</evidence>
<comment type="caution">
    <text evidence="1">The sequence shown here is derived from an EMBL/GenBank/DDBJ whole genome shotgun (WGS) entry which is preliminary data.</text>
</comment>
<proteinExistence type="predicted"/>
<dbReference type="RefSeq" id="WP_165240351.1">
    <property type="nucleotide sequence ID" value="NZ_JAAKZV010000123.1"/>
</dbReference>
<organism evidence="1 2">
    <name type="scientific">Streptomyces coryli</name>
    <dbReference type="NCBI Taxonomy" id="1128680"/>
    <lineage>
        <taxon>Bacteria</taxon>
        <taxon>Bacillati</taxon>
        <taxon>Actinomycetota</taxon>
        <taxon>Actinomycetes</taxon>
        <taxon>Kitasatosporales</taxon>
        <taxon>Streptomycetaceae</taxon>
        <taxon>Streptomyces</taxon>
    </lineage>
</organism>
<dbReference type="EMBL" id="JAAKZV010000123">
    <property type="protein sequence ID" value="NGN67049.1"/>
    <property type="molecule type" value="Genomic_DNA"/>
</dbReference>
<name>A0A6G4U482_9ACTN</name>
<gene>
    <name evidence="1" type="ORF">G5C51_24465</name>
</gene>
<sequence>MGTLKTVEEVLGASSVIDVLVPGWVDRDDVVPEFRPQPQVIWLRLPDGFLRLEAVEHAGNLVAHRVTELSWSDIPLLVAAEDEDDIGEVLVASYGEQLFGDGDGEQGARCVELRAYVRDADHSLVCLALDFTYQRTVFLDPTWTFGIRIGNEAGEQRWLERERDATAISCAVTRFGADL</sequence>
<protein>
    <submittedName>
        <fullName evidence="1">Uncharacterized protein</fullName>
    </submittedName>
</protein>
<reference evidence="1 2" key="1">
    <citation type="submission" date="2020-02" db="EMBL/GenBank/DDBJ databases">
        <title>Whole-genome analyses of novel actinobacteria.</title>
        <authorList>
            <person name="Sahin N."/>
        </authorList>
    </citation>
    <scope>NUCLEOTIDE SEQUENCE [LARGE SCALE GENOMIC DNA]</scope>
    <source>
        <strain evidence="1 2">A7024</strain>
    </source>
</reference>
<evidence type="ECO:0000313" key="2">
    <source>
        <dbReference type="Proteomes" id="UP000481583"/>
    </source>
</evidence>
<dbReference type="AlphaFoldDB" id="A0A6G4U482"/>